<proteinExistence type="predicted"/>
<name>A0A8H8BTK7_9HELO</name>
<evidence type="ECO:0000313" key="3">
    <source>
        <dbReference type="Proteomes" id="UP000664132"/>
    </source>
</evidence>
<dbReference type="Proteomes" id="UP000664132">
    <property type="component" value="Unassembled WGS sequence"/>
</dbReference>
<keyword evidence="1" id="KW-0472">Membrane</keyword>
<protein>
    <submittedName>
        <fullName evidence="2">Uncharacterized protein</fullName>
    </submittedName>
</protein>
<reference evidence="2" key="1">
    <citation type="submission" date="2021-02" db="EMBL/GenBank/DDBJ databases">
        <title>Genome sequence Cadophora malorum strain M34.</title>
        <authorList>
            <person name="Stefanovic E."/>
            <person name="Vu D."/>
            <person name="Scully C."/>
            <person name="Dijksterhuis J."/>
            <person name="Roader J."/>
            <person name="Houbraken J."/>
        </authorList>
    </citation>
    <scope>NUCLEOTIDE SEQUENCE</scope>
    <source>
        <strain evidence="2">M34</strain>
    </source>
</reference>
<evidence type="ECO:0000313" key="2">
    <source>
        <dbReference type="EMBL" id="KAG4423083.1"/>
    </source>
</evidence>
<gene>
    <name evidence="2" type="ORF">IFR04_003720</name>
</gene>
<comment type="caution">
    <text evidence="2">The sequence shown here is derived from an EMBL/GenBank/DDBJ whole genome shotgun (WGS) entry which is preliminary data.</text>
</comment>
<sequence>MDLLKDLIARNQARERESPSVVTLSNRDFEEECRAAIIAGKDPKKFKFRMREPSWDVSPPTAAEREAAGLEKWATSHPTPYSTESGTELALQDTPILAWIVGYLIFGVPVVLLILGMYLAMFAIHVWQSLFISTSNVSGL</sequence>
<keyword evidence="1" id="KW-1133">Transmembrane helix</keyword>
<evidence type="ECO:0000256" key="1">
    <source>
        <dbReference type="SAM" id="Phobius"/>
    </source>
</evidence>
<dbReference type="EMBL" id="JAFJYH010000039">
    <property type="protein sequence ID" value="KAG4423083.1"/>
    <property type="molecule type" value="Genomic_DNA"/>
</dbReference>
<keyword evidence="1" id="KW-0812">Transmembrane</keyword>
<feature type="transmembrane region" description="Helical" evidence="1">
    <location>
        <begin position="96"/>
        <end position="120"/>
    </location>
</feature>
<accession>A0A8H8BTK7</accession>
<organism evidence="2 3">
    <name type="scientific">Cadophora malorum</name>
    <dbReference type="NCBI Taxonomy" id="108018"/>
    <lineage>
        <taxon>Eukaryota</taxon>
        <taxon>Fungi</taxon>
        <taxon>Dikarya</taxon>
        <taxon>Ascomycota</taxon>
        <taxon>Pezizomycotina</taxon>
        <taxon>Leotiomycetes</taxon>
        <taxon>Helotiales</taxon>
        <taxon>Ploettnerulaceae</taxon>
        <taxon>Cadophora</taxon>
    </lineage>
</organism>
<dbReference type="AlphaFoldDB" id="A0A8H8BTK7"/>
<keyword evidence="3" id="KW-1185">Reference proteome</keyword>